<dbReference type="EMBL" id="JALJOQ010000013">
    <property type="protein sequence ID" value="KAK9810881.1"/>
    <property type="molecule type" value="Genomic_DNA"/>
</dbReference>
<dbReference type="InterPro" id="IPR011039">
    <property type="entry name" value="TFIIF_interaction"/>
</dbReference>
<dbReference type="PANTHER" id="PTHR10445:SF0">
    <property type="entry name" value="GENERAL TRANSCRIPTION FACTOR IIF SUBUNIT 2"/>
    <property type="match status" value="1"/>
</dbReference>
<evidence type="ECO:0000256" key="4">
    <source>
        <dbReference type="ARBA" id="ARBA00023125"/>
    </source>
</evidence>
<dbReference type="GO" id="GO:0005674">
    <property type="term" value="C:transcription factor TFIIF complex"/>
    <property type="evidence" value="ECO:0007669"/>
    <property type="project" value="InterPro"/>
</dbReference>
<sequence length="284" mass="31613">MADNKAAAPHKLDLTGLGRDTMLIKVPNYVAESWNEAAQNKATGTPLARIRLDASIADQDSGAAAMDPTERQEGNLRNNNHLQASTAGRSHVMALTGTVPEHMPHTFRLRQQARGNDTLVALQEGSSQTRLAATVRERFDTAVLSELGNGAAGSSAIDPRYSALTRARNEAATKKRTMQVIDNPQAARQMASMPTNPKLARTKPGEKQEWEHRARLDKDKLEARLFRLFEKQARWKFAELQKHTDQPTAWLKEVLLGVALSNKRGPYIGTWELKREYRMGQQPT</sequence>
<evidence type="ECO:0000313" key="9">
    <source>
        <dbReference type="EMBL" id="KAK9810881.1"/>
    </source>
</evidence>
<dbReference type="PANTHER" id="PTHR10445">
    <property type="entry name" value="GENERAL TRANSCRIPTION FACTOR IIF SUBUNIT 2"/>
    <property type="match status" value="1"/>
</dbReference>
<dbReference type="FunFam" id="1.10.10.10:FF:000035">
    <property type="entry name" value="General transcription factor IIF subunit 2"/>
    <property type="match status" value="1"/>
</dbReference>
<evidence type="ECO:0000256" key="1">
    <source>
        <dbReference type="ARBA" id="ARBA00004123"/>
    </source>
</evidence>
<evidence type="ECO:0000256" key="7">
    <source>
        <dbReference type="SAM" id="MobiDB-lite"/>
    </source>
</evidence>
<evidence type="ECO:0000256" key="6">
    <source>
        <dbReference type="ARBA" id="ARBA00023242"/>
    </source>
</evidence>
<dbReference type="InterPro" id="IPR036388">
    <property type="entry name" value="WH-like_DNA-bd_sf"/>
</dbReference>
<evidence type="ECO:0000256" key="3">
    <source>
        <dbReference type="ARBA" id="ARBA00023015"/>
    </source>
</evidence>
<proteinExistence type="inferred from homology"/>
<comment type="similarity">
    <text evidence="2">Belongs to the TFIIF beta subunit family.</text>
</comment>
<dbReference type="InterPro" id="IPR003196">
    <property type="entry name" value="TFIIF_beta"/>
</dbReference>
<protein>
    <recommendedName>
        <fullName evidence="8">TFIIF beta subunit HTH domain-containing protein</fullName>
    </recommendedName>
</protein>
<accession>A0AAW1PBZ8</accession>
<keyword evidence="4" id="KW-0238">DNA-binding</keyword>
<comment type="caution">
    <text evidence="9">The sequence shown here is derived from an EMBL/GenBank/DDBJ whole genome shotgun (WGS) entry which is preliminary data.</text>
</comment>
<keyword evidence="5" id="KW-0804">Transcription</keyword>
<dbReference type="SUPFAM" id="SSF46785">
    <property type="entry name" value="Winged helix' DNA-binding domain"/>
    <property type="match status" value="1"/>
</dbReference>
<reference evidence="9 10" key="1">
    <citation type="journal article" date="2024" name="Nat. Commun.">
        <title>Phylogenomics reveals the evolutionary origins of lichenization in chlorophyte algae.</title>
        <authorList>
            <person name="Puginier C."/>
            <person name="Libourel C."/>
            <person name="Otte J."/>
            <person name="Skaloud P."/>
            <person name="Haon M."/>
            <person name="Grisel S."/>
            <person name="Petersen M."/>
            <person name="Berrin J.G."/>
            <person name="Delaux P.M."/>
            <person name="Dal Grande F."/>
            <person name="Keller J."/>
        </authorList>
    </citation>
    <scope>NUCLEOTIDE SEQUENCE [LARGE SCALE GENOMIC DNA]</scope>
    <source>
        <strain evidence="9 10">SAG 2036</strain>
    </source>
</reference>
<dbReference type="GO" id="GO:0003677">
    <property type="term" value="F:DNA binding"/>
    <property type="evidence" value="ECO:0007669"/>
    <property type="project" value="UniProtKB-KW"/>
</dbReference>
<evidence type="ECO:0000256" key="5">
    <source>
        <dbReference type="ARBA" id="ARBA00023163"/>
    </source>
</evidence>
<comment type="subcellular location">
    <subcellularLocation>
        <location evidence="1">Nucleus</location>
    </subcellularLocation>
</comment>
<keyword evidence="6" id="KW-0539">Nucleus</keyword>
<dbReference type="AlphaFoldDB" id="A0AAW1PBZ8"/>
<dbReference type="Gene3D" id="1.10.10.10">
    <property type="entry name" value="Winged helix-like DNA-binding domain superfamily/Winged helix DNA-binding domain"/>
    <property type="match status" value="1"/>
</dbReference>
<gene>
    <name evidence="9" type="ORF">WJX73_005243</name>
</gene>
<keyword evidence="10" id="KW-1185">Reference proteome</keyword>
<evidence type="ECO:0000256" key="2">
    <source>
        <dbReference type="ARBA" id="ARBA00009543"/>
    </source>
</evidence>
<evidence type="ECO:0000313" key="10">
    <source>
        <dbReference type="Proteomes" id="UP001465755"/>
    </source>
</evidence>
<dbReference type="GO" id="GO:0006367">
    <property type="term" value="P:transcription initiation at RNA polymerase II promoter"/>
    <property type="evidence" value="ECO:0007669"/>
    <property type="project" value="InterPro"/>
</dbReference>
<feature type="region of interest" description="Disordered" evidence="7">
    <location>
        <begin position="186"/>
        <end position="206"/>
    </location>
</feature>
<name>A0AAW1PBZ8_9CHLO</name>
<feature type="domain" description="TFIIF beta subunit HTH" evidence="8">
    <location>
        <begin position="214"/>
        <end position="278"/>
    </location>
</feature>
<evidence type="ECO:0000259" key="8">
    <source>
        <dbReference type="Pfam" id="PF02270"/>
    </source>
</evidence>
<keyword evidence="3" id="KW-0805">Transcription regulation</keyword>
<dbReference type="Proteomes" id="UP001465755">
    <property type="component" value="Unassembled WGS sequence"/>
</dbReference>
<organism evidence="9 10">
    <name type="scientific">Symbiochloris irregularis</name>
    <dbReference type="NCBI Taxonomy" id="706552"/>
    <lineage>
        <taxon>Eukaryota</taxon>
        <taxon>Viridiplantae</taxon>
        <taxon>Chlorophyta</taxon>
        <taxon>core chlorophytes</taxon>
        <taxon>Trebouxiophyceae</taxon>
        <taxon>Trebouxiales</taxon>
        <taxon>Trebouxiaceae</taxon>
        <taxon>Symbiochloris</taxon>
    </lineage>
</organism>
<dbReference type="Pfam" id="PF02270">
    <property type="entry name" value="TFIIF_beta"/>
    <property type="match status" value="1"/>
</dbReference>
<dbReference type="InterPro" id="IPR036390">
    <property type="entry name" value="WH_DNA-bd_sf"/>
</dbReference>
<dbReference type="InterPro" id="IPR040450">
    <property type="entry name" value="TFIIF_beta_HTH"/>
</dbReference>
<dbReference type="SUPFAM" id="SSF50916">
    <property type="entry name" value="Rap30/74 interaction domains"/>
    <property type="match status" value="1"/>
</dbReference>